<feature type="transmembrane region" description="Helical" evidence="4">
    <location>
        <begin position="242"/>
        <end position="259"/>
    </location>
</feature>
<dbReference type="Pfam" id="PF00535">
    <property type="entry name" value="Glycos_transf_2"/>
    <property type="match status" value="1"/>
</dbReference>
<keyword evidence="4" id="KW-0472">Membrane</keyword>
<dbReference type="EMBL" id="MGHL01000007">
    <property type="protein sequence ID" value="OGM69899.1"/>
    <property type="molecule type" value="Genomic_DNA"/>
</dbReference>
<dbReference type="InterPro" id="IPR001173">
    <property type="entry name" value="Glyco_trans_2-like"/>
</dbReference>
<protein>
    <recommendedName>
        <fullName evidence="5">Glycosyltransferase 2-like domain-containing protein</fullName>
    </recommendedName>
</protein>
<dbReference type="Gene3D" id="3.90.550.10">
    <property type="entry name" value="Spore Coat Polysaccharide Biosynthesis Protein SpsA, Chain A"/>
    <property type="match status" value="1"/>
</dbReference>
<reference evidence="6 7" key="1">
    <citation type="journal article" date="2016" name="Nat. Commun.">
        <title>Thousands of microbial genomes shed light on interconnected biogeochemical processes in an aquifer system.</title>
        <authorList>
            <person name="Anantharaman K."/>
            <person name="Brown C.T."/>
            <person name="Hug L.A."/>
            <person name="Sharon I."/>
            <person name="Castelle C.J."/>
            <person name="Probst A.J."/>
            <person name="Thomas B.C."/>
            <person name="Singh A."/>
            <person name="Wilkins M.J."/>
            <person name="Karaoz U."/>
            <person name="Brodie E.L."/>
            <person name="Williams K.H."/>
            <person name="Hubbard S.S."/>
            <person name="Banfield J.F."/>
        </authorList>
    </citation>
    <scope>NUCLEOTIDE SEQUENCE [LARGE SCALE GENOMIC DNA]</scope>
</reference>
<evidence type="ECO:0000256" key="3">
    <source>
        <dbReference type="ARBA" id="ARBA00022679"/>
    </source>
</evidence>
<evidence type="ECO:0000256" key="2">
    <source>
        <dbReference type="ARBA" id="ARBA00022676"/>
    </source>
</evidence>
<evidence type="ECO:0000313" key="7">
    <source>
        <dbReference type="Proteomes" id="UP000178429"/>
    </source>
</evidence>
<comment type="similarity">
    <text evidence="1">Belongs to the glycosyltransferase 2 family.</text>
</comment>
<sequence length="317" mass="35746">MVSKKSPKVSIIIPLYVDTPRFYKDLKKFEKLNYSNYEIVVVSDKKIEIKDLKARVLITGKKRTGPAEKRDIAIAQAKGEICAFIDDDAYPDPNWLKNAVVHFRHPQIAAVGGPGVTPKEDCYWEQLTGLVYGSFFCGGLARYRFVQGNMQFVDDYPAYNLVVRKDVLEKVGGYGSHFYGGEDTFLCLKIIKKGYKILYDPEAVVYHHRRALFIPYLKQIANVGLHRGYFAKRFPETSLKPMYFLPSVLALGFILLPFINSPIFFGATGLFLSVGLVSVISKTNLQNSLLISVGIIVTHLIYGINFIKGLLVSDLER</sequence>
<keyword evidence="4" id="KW-1133">Transmembrane helix</keyword>
<evidence type="ECO:0000256" key="1">
    <source>
        <dbReference type="ARBA" id="ARBA00006739"/>
    </source>
</evidence>
<dbReference type="Proteomes" id="UP000178429">
    <property type="component" value="Unassembled WGS sequence"/>
</dbReference>
<feature type="domain" description="Glycosyltransferase 2-like" evidence="5">
    <location>
        <begin position="10"/>
        <end position="126"/>
    </location>
</feature>
<keyword evidence="2" id="KW-0328">Glycosyltransferase</keyword>
<keyword evidence="3" id="KW-0808">Transferase</keyword>
<evidence type="ECO:0000313" key="6">
    <source>
        <dbReference type="EMBL" id="OGM69899.1"/>
    </source>
</evidence>
<dbReference type="AlphaFoldDB" id="A0A1F8C254"/>
<dbReference type="PANTHER" id="PTHR43179:SF12">
    <property type="entry name" value="GALACTOFURANOSYLTRANSFERASE GLFT2"/>
    <property type="match status" value="1"/>
</dbReference>
<dbReference type="GO" id="GO:0016757">
    <property type="term" value="F:glycosyltransferase activity"/>
    <property type="evidence" value="ECO:0007669"/>
    <property type="project" value="UniProtKB-KW"/>
</dbReference>
<dbReference type="PANTHER" id="PTHR43179">
    <property type="entry name" value="RHAMNOSYLTRANSFERASE WBBL"/>
    <property type="match status" value="1"/>
</dbReference>
<feature type="transmembrane region" description="Helical" evidence="4">
    <location>
        <begin position="288"/>
        <end position="307"/>
    </location>
</feature>
<accession>A0A1F8C254</accession>
<dbReference type="InterPro" id="IPR029044">
    <property type="entry name" value="Nucleotide-diphossugar_trans"/>
</dbReference>
<feature type="transmembrane region" description="Helical" evidence="4">
    <location>
        <begin position="265"/>
        <end position="281"/>
    </location>
</feature>
<keyword evidence="4" id="KW-0812">Transmembrane</keyword>
<comment type="caution">
    <text evidence="6">The sequence shown here is derived from an EMBL/GenBank/DDBJ whole genome shotgun (WGS) entry which is preliminary data.</text>
</comment>
<organism evidence="6 7">
    <name type="scientific">Candidatus Woesebacteria bacterium RIFCSPLOWO2_01_FULL_44_14</name>
    <dbReference type="NCBI Taxonomy" id="1802525"/>
    <lineage>
        <taxon>Bacteria</taxon>
        <taxon>Candidatus Woeseibacteriota</taxon>
    </lineage>
</organism>
<evidence type="ECO:0000256" key="4">
    <source>
        <dbReference type="SAM" id="Phobius"/>
    </source>
</evidence>
<proteinExistence type="inferred from homology"/>
<dbReference type="SUPFAM" id="SSF53448">
    <property type="entry name" value="Nucleotide-diphospho-sugar transferases"/>
    <property type="match status" value="1"/>
</dbReference>
<gene>
    <name evidence="6" type="ORF">A2975_04800</name>
</gene>
<evidence type="ECO:0000259" key="5">
    <source>
        <dbReference type="Pfam" id="PF00535"/>
    </source>
</evidence>
<dbReference type="STRING" id="1802525.A2975_04800"/>
<name>A0A1F8C254_9BACT</name>